<organism evidence="9">
    <name type="scientific">Enterobius vermicularis</name>
    <name type="common">Human pinworm</name>
    <dbReference type="NCBI Taxonomy" id="51028"/>
    <lineage>
        <taxon>Eukaryota</taxon>
        <taxon>Metazoa</taxon>
        <taxon>Ecdysozoa</taxon>
        <taxon>Nematoda</taxon>
        <taxon>Chromadorea</taxon>
        <taxon>Rhabditida</taxon>
        <taxon>Spirurina</taxon>
        <taxon>Oxyuridomorpha</taxon>
        <taxon>Oxyuroidea</taxon>
        <taxon>Oxyuridae</taxon>
        <taxon>Enterobius</taxon>
    </lineage>
</organism>
<name>A0A0N4UST9_ENTVE</name>
<dbReference type="HAMAP" id="MF_03002">
    <property type="entry name" value="eIF3c"/>
    <property type="match status" value="1"/>
</dbReference>
<feature type="region of interest" description="Disordered" evidence="5">
    <location>
        <begin position="258"/>
        <end position="292"/>
    </location>
</feature>
<feature type="region of interest" description="Disordered" evidence="5">
    <location>
        <begin position="199"/>
        <end position="237"/>
    </location>
</feature>
<feature type="region of interest" description="Disordered" evidence="5">
    <location>
        <begin position="867"/>
        <end position="887"/>
    </location>
</feature>
<evidence type="ECO:0000259" key="6">
    <source>
        <dbReference type="PROSITE" id="PS50250"/>
    </source>
</evidence>
<dbReference type="GO" id="GO:0003743">
    <property type="term" value="F:translation initiation factor activity"/>
    <property type="evidence" value="ECO:0007669"/>
    <property type="project" value="UniProtKB-UniRule"/>
</dbReference>
<feature type="region of interest" description="Disordered" evidence="5">
    <location>
        <begin position="1"/>
        <end position="52"/>
    </location>
</feature>
<dbReference type="InterPro" id="IPR008905">
    <property type="entry name" value="EIF3C_N_dom"/>
</dbReference>
<keyword evidence="2 4" id="KW-0396">Initiation factor</keyword>
<gene>
    <name evidence="7" type="ORF">EVEC_LOCUS154</name>
</gene>
<dbReference type="Proteomes" id="UP000274131">
    <property type="component" value="Unassembled WGS sequence"/>
</dbReference>
<dbReference type="PANTHER" id="PTHR13937:SF0">
    <property type="entry name" value="EUKARYOTIC TRANSLATION INITIATION FACTOR 3 SUBUNIT C-RELATED"/>
    <property type="match status" value="1"/>
</dbReference>
<proteinExistence type="inferred from homology"/>
<evidence type="ECO:0000256" key="4">
    <source>
        <dbReference type="HAMAP-Rule" id="MF_03002"/>
    </source>
</evidence>
<comment type="subcellular location">
    <subcellularLocation>
        <location evidence="4">Cytoplasm</location>
    </subcellularLocation>
</comment>
<comment type="similarity">
    <text evidence="4">Belongs to the eIF-3 subunit C family.</text>
</comment>
<feature type="domain" description="PCI" evidence="6">
    <location>
        <begin position="646"/>
        <end position="819"/>
    </location>
</feature>
<feature type="compositionally biased region" description="Acidic residues" evidence="5">
    <location>
        <begin position="213"/>
        <end position="235"/>
    </location>
</feature>
<dbReference type="AlphaFoldDB" id="A0A0N4UST9"/>
<dbReference type="Pfam" id="PF01399">
    <property type="entry name" value="PCI"/>
    <property type="match status" value="1"/>
</dbReference>
<dbReference type="SUPFAM" id="SSF46785">
    <property type="entry name" value="Winged helix' DNA-binding domain"/>
    <property type="match status" value="1"/>
</dbReference>
<reference evidence="9" key="1">
    <citation type="submission" date="2017-02" db="UniProtKB">
        <authorList>
            <consortium name="WormBaseParasite"/>
        </authorList>
    </citation>
    <scope>IDENTIFICATION</scope>
</reference>
<dbReference type="InterPro" id="IPR000717">
    <property type="entry name" value="PCI_dom"/>
</dbReference>
<dbReference type="STRING" id="51028.A0A0N4UST9"/>
<dbReference type="GO" id="GO:0005852">
    <property type="term" value="C:eukaryotic translation initiation factor 3 complex"/>
    <property type="evidence" value="ECO:0007669"/>
    <property type="project" value="UniProtKB-UniRule"/>
</dbReference>
<evidence type="ECO:0000313" key="8">
    <source>
        <dbReference type="Proteomes" id="UP000274131"/>
    </source>
</evidence>
<evidence type="ECO:0000256" key="5">
    <source>
        <dbReference type="SAM" id="MobiDB-lite"/>
    </source>
</evidence>
<dbReference type="GO" id="GO:0003723">
    <property type="term" value="F:RNA binding"/>
    <property type="evidence" value="ECO:0007669"/>
    <property type="project" value="InterPro"/>
</dbReference>
<dbReference type="EMBL" id="UXUI01000099">
    <property type="protein sequence ID" value="VDD85011.1"/>
    <property type="molecule type" value="Genomic_DNA"/>
</dbReference>
<dbReference type="WBParaSite" id="EVEC_0000021701-mRNA-1">
    <property type="protein sequence ID" value="EVEC_0000021701-mRNA-1"/>
    <property type="gene ID" value="EVEC_0000021701"/>
</dbReference>
<dbReference type="GO" id="GO:0033290">
    <property type="term" value="C:eukaryotic 48S preinitiation complex"/>
    <property type="evidence" value="ECO:0007669"/>
    <property type="project" value="UniProtKB-UniRule"/>
</dbReference>
<accession>A0A0N4UST9</accession>
<evidence type="ECO:0000313" key="9">
    <source>
        <dbReference type="WBParaSite" id="EVEC_0000021701-mRNA-1"/>
    </source>
</evidence>
<keyword evidence="1 4" id="KW-0963">Cytoplasm</keyword>
<dbReference type="InterPro" id="IPR058999">
    <property type="entry name" value="EIF3CL_C"/>
</dbReference>
<feature type="compositionally biased region" description="Low complexity" evidence="5">
    <location>
        <begin position="868"/>
        <end position="878"/>
    </location>
</feature>
<dbReference type="GO" id="GO:0016282">
    <property type="term" value="C:eukaryotic 43S preinitiation complex"/>
    <property type="evidence" value="ECO:0007669"/>
    <property type="project" value="UniProtKB-UniRule"/>
</dbReference>
<dbReference type="OrthoDB" id="29647at2759"/>
<keyword evidence="3 4" id="KW-0648">Protein biosynthesis</keyword>
<protein>
    <recommendedName>
        <fullName evidence="4">Eukaryotic translation initiation factor 3 subunit C</fullName>
        <shortName evidence="4">eIF3c</shortName>
    </recommendedName>
    <alternativeName>
        <fullName evidence="4">Eukaryotic translation initiation factor 3 subunit 8</fullName>
    </alternativeName>
</protein>
<dbReference type="GO" id="GO:0031369">
    <property type="term" value="F:translation initiation factor binding"/>
    <property type="evidence" value="ECO:0007669"/>
    <property type="project" value="InterPro"/>
</dbReference>
<keyword evidence="8" id="KW-1185">Reference proteome</keyword>
<comment type="function">
    <text evidence="4">Component of the eukaryotic translation initiation factor 3 (eIF-3) complex, which is involved in protein synthesis of a specialized repertoire of mRNAs and, together with other initiation factors, stimulates binding of mRNA and methionyl-tRNAi to the 40S ribosome. The eIF-3 complex specifically targets and initiates translation of a subset of mRNAs involved in cell proliferation.</text>
</comment>
<evidence type="ECO:0000256" key="2">
    <source>
        <dbReference type="ARBA" id="ARBA00022540"/>
    </source>
</evidence>
<dbReference type="Pfam" id="PF05470">
    <property type="entry name" value="eIF-3c_N"/>
    <property type="match status" value="1"/>
</dbReference>
<dbReference type="PANTHER" id="PTHR13937">
    <property type="entry name" value="EUKARYOTIC TRANSLATION INITATION FACTOR 3, SUBUNIT 8 EIF3S8 -RELATED"/>
    <property type="match status" value="1"/>
</dbReference>
<sequence length="887" mass="103409">MSKFFKGAVSSSDSSGSESSDEEAFVPSKPLTRPGFAYPSDSEEESERRVVKAHKDRKFEELKDLIKQAKNSKNIKDMSKLLTTFEELCRVFEKTKAVLTRQGLSTPRFYIRNLVELEDFVNEQWEDKEARKGLSKSNSKGLAALRQKIRKYNKDMEVEIASYRSEPDPVGYSSADVDEEDEEDVQLIFLRDFQGEQSRVESVTQKPKRIHDLDEDTDEWPSDSDASSESESDLDFEGKQMEELRRFFLKKEYKEGGETEGKEKRQYERAQRQKEREAKERTDEAEDEEWVSVPTKEEKMRQLFDPKTEITHDVVINKLQEIIATRGKKSTNRKHHVRSLQELFRIAEEHKLGEGLLIKILFSIISALFELNTRISDCMEYSSWSRTLGAINSLIDMLNDKPDIILSVSVSEDDENVRDASVPYRVHGSVLMTVQRLDTELIKILQNADCHSTDFIEKLKGEKDLCVLIGKTMDYANQRLDKDVFVEDEICKLYMLKIDHLYYKYESEESIEDGQESSIITMERLCKEVYTRDESKRLRQRAMLCQIYHLALHDKWHQARDLMLMSHLQSIIDHSDISTQILYNRTICQLGLCAFRHGFIREAHQGLSEIQNTQRAKELLAQGIVMRQQEKTAEQDKLERARQIPYHMHINVELMECVYLICSMLLEIPHMASQEYELRRRLLSRSFHYQLKLCSLIGPPENTREHVVAASRAMLSGDWKRCRDYIVNDKMKAKVWNLFRNSEKVQEMVVRRIQEETLHTYLLMYSTVYTTVSLNMLSQLFELDKCTVHSIISKMIISEELSASLDEPSECLIMHRVEPSRLQLLALHLTDKLTQLADNNEQILEPRAGRSYTGPGAWYTQRQERSAAEQQQQRNSRNTYQVNFSSD</sequence>
<dbReference type="Pfam" id="PF26569">
    <property type="entry name" value="EIF3CL_C"/>
    <property type="match status" value="1"/>
</dbReference>
<feature type="compositionally biased region" description="Basic and acidic residues" evidence="5">
    <location>
        <begin position="258"/>
        <end position="282"/>
    </location>
</feature>
<reference evidence="7 8" key="2">
    <citation type="submission" date="2018-10" db="EMBL/GenBank/DDBJ databases">
        <authorList>
            <consortium name="Pathogen Informatics"/>
        </authorList>
    </citation>
    <scope>NUCLEOTIDE SEQUENCE [LARGE SCALE GENOMIC DNA]</scope>
</reference>
<dbReference type="GO" id="GO:0001732">
    <property type="term" value="P:formation of cytoplasmic translation initiation complex"/>
    <property type="evidence" value="ECO:0007669"/>
    <property type="project" value="UniProtKB-UniRule"/>
</dbReference>
<evidence type="ECO:0000256" key="1">
    <source>
        <dbReference type="ARBA" id="ARBA00022490"/>
    </source>
</evidence>
<evidence type="ECO:0000256" key="3">
    <source>
        <dbReference type="ARBA" id="ARBA00022917"/>
    </source>
</evidence>
<dbReference type="SMART" id="SM00088">
    <property type="entry name" value="PINT"/>
    <property type="match status" value="1"/>
</dbReference>
<dbReference type="PROSITE" id="PS50250">
    <property type="entry name" value="PCI"/>
    <property type="match status" value="1"/>
</dbReference>
<dbReference type="InterPro" id="IPR036390">
    <property type="entry name" value="WH_DNA-bd_sf"/>
</dbReference>
<comment type="subunit">
    <text evidence="4">Component of the eukaryotic translation initiation factor 3 (eIF-3) complex.</text>
</comment>
<evidence type="ECO:0000313" key="7">
    <source>
        <dbReference type="EMBL" id="VDD85011.1"/>
    </source>
</evidence>
<dbReference type="InterPro" id="IPR027516">
    <property type="entry name" value="EIF3C"/>
</dbReference>